<protein>
    <submittedName>
        <fullName evidence="2">Uncharacterized protein</fullName>
    </submittedName>
</protein>
<proteinExistence type="inferred from homology"/>
<sequence>MGIRKFWWLKASPHTPGSGYVLLHHVMGETDGDRGVWSYVEGGMGAVSFAISNAATEAGAHIVTNVEVYMRTLLTVT</sequence>
<dbReference type="PANTHER" id="PTHR10668">
    <property type="entry name" value="PHYTOENE DEHYDROGENASE"/>
    <property type="match status" value="1"/>
</dbReference>
<reference evidence="2 3" key="1">
    <citation type="journal article" date="2020" name="IScience">
        <title>Genome Sequencing of the Endangered Kingdonia uniflora (Circaeasteraceae, Ranunculales) Reveals Potential Mechanisms of Evolutionary Specialization.</title>
        <authorList>
            <person name="Sun Y."/>
            <person name="Deng T."/>
            <person name="Zhang A."/>
            <person name="Moore M.J."/>
            <person name="Landis J.B."/>
            <person name="Lin N."/>
            <person name="Zhang H."/>
            <person name="Zhang X."/>
            <person name="Huang J."/>
            <person name="Zhang X."/>
            <person name="Sun H."/>
            <person name="Wang H."/>
        </authorList>
    </citation>
    <scope>NUCLEOTIDE SEQUENCE [LARGE SCALE GENOMIC DNA]</scope>
    <source>
        <strain evidence="2">TB1705</strain>
        <tissue evidence="2">Leaf</tissue>
    </source>
</reference>
<comment type="similarity">
    <text evidence="1">Belongs to the carotenoid/retinoid oxidoreductase family.</text>
</comment>
<dbReference type="AlphaFoldDB" id="A0A7J7LWX6"/>
<dbReference type="SUPFAM" id="SSF51905">
    <property type="entry name" value="FAD/NAD(P)-binding domain"/>
    <property type="match status" value="1"/>
</dbReference>
<dbReference type="Proteomes" id="UP000541444">
    <property type="component" value="Unassembled WGS sequence"/>
</dbReference>
<accession>A0A7J7LWX6</accession>
<keyword evidence="3" id="KW-1185">Reference proteome</keyword>
<comment type="caution">
    <text evidence="2">The sequence shown here is derived from an EMBL/GenBank/DDBJ whole genome shotgun (WGS) entry which is preliminary data.</text>
</comment>
<evidence type="ECO:0000313" key="3">
    <source>
        <dbReference type="Proteomes" id="UP000541444"/>
    </source>
</evidence>
<dbReference type="EMBL" id="JACGCM010001948">
    <property type="protein sequence ID" value="KAF6147133.1"/>
    <property type="molecule type" value="Genomic_DNA"/>
</dbReference>
<name>A0A7J7LWX6_9MAGN</name>
<dbReference type="Gene3D" id="3.50.50.60">
    <property type="entry name" value="FAD/NAD(P)-binding domain"/>
    <property type="match status" value="1"/>
</dbReference>
<dbReference type="PANTHER" id="PTHR10668:SF103">
    <property type="entry name" value="PYRIDINE NUCLEOTIDE-DISULFIDE OXIDOREDUCTASE DOMAIN-CONTAINING PROTEIN 2"/>
    <property type="match status" value="1"/>
</dbReference>
<evidence type="ECO:0000313" key="2">
    <source>
        <dbReference type="EMBL" id="KAF6147133.1"/>
    </source>
</evidence>
<dbReference type="OrthoDB" id="7777654at2759"/>
<evidence type="ECO:0000256" key="1">
    <source>
        <dbReference type="ARBA" id="ARBA00006046"/>
    </source>
</evidence>
<gene>
    <name evidence="2" type="ORF">GIB67_036852</name>
</gene>
<organism evidence="2 3">
    <name type="scientific">Kingdonia uniflora</name>
    <dbReference type="NCBI Taxonomy" id="39325"/>
    <lineage>
        <taxon>Eukaryota</taxon>
        <taxon>Viridiplantae</taxon>
        <taxon>Streptophyta</taxon>
        <taxon>Embryophyta</taxon>
        <taxon>Tracheophyta</taxon>
        <taxon>Spermatophyta</taxon>
        <taxon>Magnoliopsida</taxon>
        <taxon>Ranunculales</taxon>
        <taxon>Circaeasteraceae</taxon>
        <taxon>Kingdonia</taxon>
    </lineage>
</organism>
<dbReference type="InterPro" id="IPR036188">
    <property type="entry name" value="FAD/NAD-bd_sf"/>
</dbReference>